<protein>
    <submittedName>
        <fullName evidence="3">Glycoside hydrolase family 16 protein</fullName>
    </submittedName>
</protein>
<dbReference type="PROSITE" id="PS51257">
    <property type="entry name" value="PROKAR_LIPOPROTEIN"/>
    <property type="match status" value="1"/>
</dbReference>
<dbReference type="Proteomes" id="UP001304895">
    <property type="component" value="Unassembled WGS sequence"/>
</dbReference>
<keyword evidence="3" id="KW-0378">Hydrolase</keyword>
<dbReference type="InterPro" id="IPR013320">
    <property type="entry name" value="ConA-like_dom_sf"/>
</dbReference>
<dbReference type="GO" id="GO:0005975">
    <property type="term" value="P:carbohydrate metabolic process"/>
    <property type="evidence" value="ECO:0007669"/>
    <property type="project" value="InterPro"/>
</dbReference>
<accession>A0AAN6ZF57</accession>
<feature type="signal peptide" evidence="1">
    <location>
        <begin position="1"/>
        <end position="29"/>
    </location>
</feature>
<evidence type="ECO:0000259" key="2">
    <source>
        <dbReference type="PROSITE" id="PS51762"/>
    </source>
</evidence>
<comment type="caution">
    <text evidence="3">The sequence shown here is derived from an EMBL/GenBank/DDBJ whole genome shotgun (WGS) entry which is preliminary data.</text>
</comment>
<dbReference type="CDD" id="cd00413">
    <property type="entry name" value="Glyco_hydrolase_16"/>
    <property type="match status" value="1"/>
</dbReference>
<dbReference type="PANTHER" id="PTHR38121:SF5">
    <property type="entry name" value="GH16 DOMAIN-CONTAINING PROTEIN"/>
    <property type="match status" value="1"/>
</dbReference>
<evidence type="ECO:0000313" key="3">
    <source>
        <dbReference type="EMBL" id="KAK4135441.1"/>
    </source>
</evidence>
<dbReference type="Pfam" id="PF00722">
    <property type="entry name" value="Glyco_hydro_16"/>
    <property type="match status" value="1"/>
</dbReference>
<dbReference type="EMBL" id="MU853406">
    <property type="protein sequence ID" value="KAK4135441.1"/>
    <property type="molecule type" value="Genomic_DNA"/>
</dbReference>
<sequence>MPPRTAGLLAWPHLLAAALAACECGYVSSINGTADTALFTDMLETDFTQNPPLGVHTDWAPQAFNLTRDRARGPYGELFAVANVGVSGGKGGEEEEEEEEEGLELVVGGRGAVVDGMVPVAEVDSTRLDVWWGTFRASMRMTRVPGTCAAFFWYFNDTQEIDMEFLSREFSAANGSYPVNLVLQSREAAVAGYNAARTGTFVKAHLPFDPTDGFHEYRMDYVPGRVFFYADGQRLAEMDGPAVPTTAGHLILQHWSNGNEFWSGGPPAEDAVLAVRYVKAYFNSSAPERQRDWAARCRDPAAAGAVCSIPDVTLANASAAGWFFKNQGNTTNNQTASGQNDGARLQRLWWPAVVGLLLLASGWVVAL</sequence>
<reference evidence="3" key="2">
    <citation type="submission" date="2023-05" db="EMBL/GenBank/DDBJ databases">
        <authorList>
            <consortium name="Lawrence Berkeley National Laboratory"/>
            <person name="Steindorff A."/>
            <person name="Hensen N."/>
            <person name="Bonometti L."/>
            <person name="Westerberg I."/>
            <person name="Brannstrom I.O."/>
            <person name="Guillou S."/>
            <person name="Cros-Aarteil S."/>
            <person name="Calhoun S."/>
            <person name="Haridas S."/>
            <person name="Kuo A."/>
            <person name="Mondo S."/>
            <person name="Pangilinan J."/>
            <person name="Riley R."/>
            <person name="Labutti K."/>
            <person name="Andreopoulos B."/>
            <person name="Lipzen A."/>
            <person name="Chen C."/>
            <person name="Yanf M."/>
            <person name="Daum C."/>
            <person name="Ng V."/>
            <person name="Clum A."/>
            <person name="Ohm R."/>
            <person name="Martin F."/>
            <person name="Silar P."/>
            <person name="Natvig D."/>
            <person name="Lalanne C."/>
            <person name="Gautier V."/>
            <person name="Ament-Velasquez S.L."/>
            <person name="Kruys A."/>
            <person name="Hutchinson M.I."/>
            <person name="Powell A.J."/>
            <person name="Barry K."/>
            <person name="Miller A.N."/>
            <person name="Grigoriev I.V."/>
            <person name="Debuchy R."/>
            <person name="Gladieux P."/>
            <person name="Thoren M.H."/>
            <person name="Johannesson H."/>
        </authorList>
    </citation>
    <scope>NUCLEOTIDE SEQUENCE</scope>
    <source>
        <strain evidence="3">CBS 123565</strain>
    </source>
</reference>
<dbReference type="PROSITE" id="PS51762">
    <property type="entry name" value="GH16_2"/>
    <property type="match status" value="1"/>
</dbReference>
<keyword evidence="1" id="KW-0732">Signal</keyword>
<reference evidence="3" key="1">
    <citation type="journal article" date="2023" name="Mol. Phylogenet. Evol.">
        <title>Genome-scale phylogeny and comparative genomics of the fungal order Sordariales.</title>
        <authorList>
            <person name="Hensen N."/>
            <person name="Bonometti L."/>
            <person name="Westerberg I."/>
            <person name="Brannstrom I.O."/>
            <person name="Guillou S."/>
            <person name="Cros-Aarteil S."/>
            <person name="Calhoun S."/>
            <person name="Haridas S."/>
            <person name="Kuo A."/>
            <person name="Mondo S."/>
            <person name="Pangilinan J."/>
            <person name="Riley R."/>
            <person name="LaButti K."/>
            <person name="Andreopoulos B."/>
            <person name="Lipzen A."/>
            <person name="Chen C."/>
            <person name="Yan M."/>
            <person name="Daum C."/>
            <person name="Ng V."/>
            <person name="Clum A."/>
            <person name="Steindorff A."/>
            <person name="Ohm R.A."/>
            <person name="Martin F."/>
            <person name="Silar P."/>
            <person name="Natvig D.O."/>
            <person name="Lalanne C."/>
            <person name="Gautier V."/>
            <person name="Ament-Velasquez S.L."/>
            <person name="Kruys A."/>
            <person name="Hutchinson M.I."/>
            <person name="Powell A.J."/>
            <person name="Barry K."/>
            <person name="Miller A.N."/>
            <person name="Grigoriev I.V."/>
            <person name="Debuchy R."/>
            <person name="Gladieux P."/>
            <person name="Hiltunen Thoren M."/>
            <person name="Johannesson H."/>
        </authorList>
    </citation>
    <scope>NUCLEOTIDE SEQUENCE</scope>
    <source>
        <strain evidence="3">CBS 123565</strain>
    </source>
</reference>
<dbReference type="SUPFAM" id="SSF49899">
    <property type="entry name" value="Concanavalin A-like lectins/glucanases"/>
    <property type="match status" value="1"/>
</dbReference>
<evidence type="ECO:0000313" key="4">
    <source>
        <dbReference type="Proteomes" id="UP001304895"/>
    </source>
</evidence>
<organism evidence="3 4">
    <name type="scientific">Trichocladium antarcticum</name>
    <dbReference type="NCBI Taxonomy" id="1450529"/>
    <lineage>
        <taxon>Eukaryota</taxon>
        <taxon>Fungi</taxon>
        <taxon>Dikarya</taxon>
        <taxon>Ascomycota</taxon>
        <taxon>Pezizomycotina</taxon>
        <taxon>Sordariomycetes</taxon>
        <taxon>Sordariomycetidae</taxon>
        <taxon>Sordariales</taxon>
        <taxon>Chaetomiaceae</taxon>
        <taxon>Trichocladium</taxon>
    </lineage>
</organism>
<feature type="chain" id="PRO_5042943763" evidence="1">
    <location>
        <begin position="30"/>
        <end position="367"/>
    </location>
</feature>
<dbReference type="PANTHER" id="PTHR38121">
    <property type="entry name" value="GH16 DOMAIN-CONTAINING PROTEIN"/>
    <property type="match status" value="1"/>
</dbReference>
<proteinExistence type="predicted"/>
<dbReference type="GO" id="GO:0004553">
    <property type="term" value="F:hydrolase activity, hydrolyzing O-glycosyl compounds"/>
    <property type="evidence" value="ECO:0007669"/>
    <property type="project" value="InterPro"/>
</dbReference>
<feature type="domain" description="GH16" evidence="2">
    <location>
        <begin position="45"/>
        <end position="286"/>
    </location>
</feature>
<name>A0AAN6ZF57_9PEZI</name>
<keyword evidence="4" id="KW-1185">Reference proteome</keyword>
<dbReference type="Gene3D" id="2.60.120.200">
    <property type="match status" value="1"/>
</dbReference>
<gene>
    <name evidence="3" type="ORF">BT67DRAFT_377740</name>
</gene>
<dbReference type="InterPro" id="IPR000757">
    <property type="entry name" value="Beta-glucanase-like"/>
</dbReference>
<evidence type="ECO:0000256" key="1">
    <source>
        <dbReference type="SAM" id="SignalP"/>
    </source>
</evidence>
<dbReference type="AlphaFoldDB" id="A0AAN6ZF57"/>